<dbReference type="EMBL" id="JAVDQG010000001">
    <property type="protein sequence ID" value="MDR6224561.1"/>
    <property type="molecule type" value="Genomic_DNA"/>
</dbReference>
<evidence type="ECO:0000313" key="1">
    <source>
        <dbReference type="EMBL" id="MDR6224561.1"/>
    </source>
</evidence>
<proteinExistence type="predicted"/>
<dbReference type="RefSeq" id="WP_309861991.1">
    <property type="nucleotide sequence ID" value="NZ_JAVDQG010000001.1"/>
</dbReference>
<dbReference type="InterPro" id="IPR015001">
    <property type="entry name" value="DUF1850"/>
</dbReference>
<sequence length="179" mass="20402">MRLRNIQKALRFRNAFSFLLGAVLFLGAVLVLSQSIVVLQVVDETDQPLIIHPVESGTRFSHQYRHSVAKCPIIEKFELDNQSRMVLMESWNCSFGAGIATEPPPGASDRLVDGFYVIEDIGQVVPELFFHPVAITDHRLTVENQTWNLSEPPFEGQTIRLTIEQTTRWRYWVHVIQAG</sequence>
<name>A0ABU1IIH0_9BACL</name>
<evidence type="ECO:0000313" key="2">
    <source>
        <dbReference type="Proteomes" id="UP001185012"/>
    </source>
</evidence>
<comment type="caution">
    <text evidence="1">The sequence shown here is derived from an EMBL/GenBank/DDBJ whole genome shotgun (WGS) entry which is preliminary data.</text>
</comment>
<dbReference type="Pfam" id="PF08905">
    <property type="entry name" value="DUF1850"/>
    <property type="match status" value="1"/>
</dbReference>
<evidence type="ECO:0008006" key="3">
    <source>
        <dbReference type="Google" id="ProtNLM"/>
    </source>
</evidence>
<dbReference type="Proteomes" id="UP001185012">
    <property type="component" value="Unassembled WGS sequence"/>
</dbReference>
<keyword evidence="2" id="KW-1185">Reference proteome</keyword>
<organism evidence="1 2">
    <name type="scientific">Desmospora profundinema</name>
    <dbReference type="NCBI Taxonomy" id="1571184"/>
    <lineage>
        <taxon>Bacteria</taxon>
        <taxon>Bacillati</taxon>
        <taxon>Bacillota</taxon>
        <taxon>Bacilli</taxon>
        <taxon>Bacillales</taxon>
        <taxon>Thermoactinomycetaceae</taxon>
        <taxon>Desmospora</taxon>
    </lineage>
</organism>
<protein>
    <recommendedName>
        <fullName evidence="3">DUF1850 domain-containing protein</fullName>
    </recommendedName>
</protein>
<accession>A0ABU1IIH0</accession>
<reference evidence="1 2" key="1">
    <citation type="submission" date="2023-07" db="EMBL/GenBank/DDBJ databases">
        <title>Genomic Encyclopedia of Type Strains, Phase IV (KMG-IV): sequencing the most valuable type-strain genomes for metagenomic binning, comparative biology and taxonomic classification.</title>
        <authorList>
            <person name="Goeker M."/>
        </authorList>
    </citation>
    <scope>NUCLEOTIDE SEQUENCE [LARGE SCALE GENOMIC DNA]</scope>
    <source>
        <strain evidence="1 2">DSM 45903</strain>
    </source>
</reference>
<gene>
    <name evidence="1" type="ORF">JOE21_000549</name>
</gene>